<protein>
    <recommendedName>
        <fullName evidence="2">Sulfatase-modifying factor enzyme-like domain-containing protein</fullName>
    </recommendedName>
</protein>
<dbReference type="EMBL" id="BART01037556">
    <property type="protein sequence ID" value="GAH08724.1"/>
    <property type="molecule type" value="Genomic_DNA"/>
</dbReference>
<dbReference type="Pfam" id="PF03781">
    <property type="entry name" value="FGE-sulfatase"/>
    <property type="match status" value="1"/>
</dbReference>
<reference evidence="3" key="1">
    <citation type="journal article" date="2014" name="Front. Microbiol.">
        <title>High frequency of phylogenetically diverse reductive dehalogenase-homologous genes in deep subseafloor sedimentary metagenomes.</title>
        <authorList>
            <person name="Kawai M."/>
            <person name="Futagami T."/>
            <person name="Toyoda A."/>
            <person name="Takaki Y."/>
            <person name="Nishi S."/>
            <person name="Hori S."/>
            <person name="Arai W."/>
            <person name="Tsubouchi T."/>
            <person name="Morono Y."/>
            <person name="Uchiyama I."/>
            <person name="Ito T."/>
            <person name="Fujiyama A."/>
            <person name="Inagaki F."/>
            <person name="Takami H."/>
        </authorList>
    </citation>
    <scope>NUCLEOTIDE SEQUENCE</scope>
    <source>
        <strain evidence="3">Expedition CK06-06</strain>
    </source>
</reference>
<evidence type="ECO:0000313" key="3">
    <source>
        <dbReference type="EMBL" id="GAH08724.1"/>
    </source>
</evidence>
<feature type="region of interest" description="Disordered" evidence="1">
    <location>
        <begin position="1"/>
        <end position="20"/>
    </location>
</feature>
<dbReference type="SUPFAM" id="SSF56436">
    <property type="entry name" value="C-type lectin-like"/>
    <property type="match status" value="1"/>
</dbReference>
<sequence>IASVGGAASTPSKPKVASVKPVAKPVAITKEKSLATQDKPFENSLGMRFVPVPITGGPSNGKRVLFSIWETRVKDYEVFIKENLKIEWSGKRIKQQEDHPAVFMTWQDAVGFCKWLTVKARKGGKLSKDEAYRLPTDHEWSCAVGIGELED</sequence>
<organism evidence="3">
    <name type="scientific">marine sediment metagenome</name>
    <dbReference type="NCBI Taxonomy" id="412755"/>
    <lineage>
        <taxon>unclassified sequences</taxon>
        <taxon>metagenomes</taxon>
        <taxon>ecological metagenomes</taxon>
    </lineage>
</organism>
<dbReference type="Gene3D" id="3.90.1580.10">
    <property type="entry name" value="paralog of FGE (formylglycine-generating enzyme)"/>
    <property type="match status" value="1"/>
</dbReference>
<evidence type="ECO:0000259" key="2">
    <source>
        <dbReference type="Pfam" id="PF03781"/>
    </source>
</evidence>
<gene>
    <name evidence="3" type="ORF">S01H4_62774</name>
</gene>
<feature type="non-terminal residue" evidence="3">
    <location>
        <position position="1"/>
    </location>
</feature>
<dbReference type="InterPro" id="IPR016187">
    <property type="entry name" value="CTDL_fold"/>
</dbReference>
<dbReference type="InterPro" id="IPR005532">
    <property type="entry name" value="SUMF_dom"/>
</dbReference>
<dbReference type="InterPro" id="IPR042095">
    <property type="entry name" value="SUMF_sf"/>
</dbReference>
<accession>X1DUS9</accession>
<name>X1DUS9_9ZZZZ</name>
<feature type="compositionally biased region" description="Low complexity" evidence="1">
    <location>
        <begin position="11"/>
        <end position="20"/>
    </location>
</feature>
<comment type="caution">
    <text evidence="3">The sequence shown here is derived from an EMBL/GenBank/DDBJ whole genome shotgun (WGS) entry which is preliminary data.</text>
</comment>
<feature type="domain" description="Sulfatase-modifying factor enzyme-like" evidence="2">
    <location>
        <begin position="86"/>
        <end position="148"/>
    </location>
</feature>
<dbReference type="AlphaFoldDB" id="X1DUS9"/>
<evidence type="ECO:0000256" key="1">
    <source>
        <dbReference type="SAM" id="MobiDB-lite"/>
    </source>
</evidence>
<proteinExistence type="predicted"/>
<feature type="non-terminal residue" evidence="3">
    <location>
        <position position="151"/>
    </location>
</feature>